<keyword evidence="1 5" id="KW-0805">Transcription regulation</keyword>
<evidence type="ECO:0000256" key="2">
    <source>
        <dbReference type="ARBA" id="ARBA00023082"/>
    </source>
</evidence>
<dbReference type="PANTHER" id="PTHR30603">
    <property type="entry name" value="RNA POLYMERASE SIGMA FACTOR RPO"/>
    <property type="match status" value="1"/>
</dbReference>
<dbReference type="Pfam" id="PF04539">
    <property type="entry name" value="Sigma70_r3"/>
    <property type="match status" value="1"/>
</dbReference>
<dbReference type="InterPro" id="IPR007624">
    <property type="entry name" value="RNA_pol_sigma70_r3"/>
</dbReference>
<comment type="function">
    <text evidence="5">Sigma factors are initiation factors that promote the attachment of RNA polymerase to specific initiation sites and are then released.</text>
</comment>
<evidence type="ECO:0000256" key="1">
    <source>
        <dbReference type="ARBA" id="ARBA00023015"/>
    </source>
</evidence>
<dbReference type="Gene3D" id="1.10.10.10">
    <property type="entry name" value="Winged helix-like DNA-binding domain superfamily/Winged helix DNA-binding domain"/>
    <property type="match status" value="2"/>
</dbReference>
<evidence type="ECO:0000256" key="5">
    <source>
        <dbReference type="RuleBase" id="RU362124"/>
    </source>
</evidence>
<keyword evidence="4 5" id="KW-0804">Transcription</keyword>
<dbReference type="PROSITE" id="PS00716">
    <property type="entry name" value="SIGMA70_2"/>
    <property type="match status" value="1"/>
</dbReference>
<protein>
    <recommendedName>
        <fullName evidence="5">RNA polymerase sigma factor</fullName>
    </recommendedName>
</protein>
<reference evidence="9 10" key="1">
    <citation type="submission" date="2007-06" db="EMBL/GenBank/DDBJ databases">
        <authorList>
            <person name="Shimkets L."/>
            <person name="Ferriera S."/>
            <person name="Johnson J."/>
            <person name="Kravitz S."/>
            <person name="Beeson K."/>
            <person name="Sutton G."/>
            <person name="Rogers Y.-H."/>
            <person name="Friedman R."/>
            <person name="Frazier M."/>
            <person name="Venter J.C."/>
        </authorList>
    </citation>
    <scope>NUCLEOTIDE SEQUENCE [LARGE SCALE GENOMIC DNA]</scope>
    <source>
        <strain evidence="9 10">SIR-1</strain>
    </source>
</reference>
<dbReference type="InterPro" id="IPR007627">
    <property type="entry name" value="RNA_pol_sigma70_r2"/>
</dbReference>
<accession>A6FWT2</accession>
<feature type="region of interest" description="Disordered" evidence="6">
    <location>
        <begin position="254"/>
        <end position="273"/>
    </location>
</feature>
<evidence type="ECO:0000259" key="7">
    <source>
        <dbReference type="PROSITE" id="PS00715"/>
    </source>
</evidence>
<dbReference type="Pfam" id="PF04545">
    <property type="entry name" value="Sigma70_r4"/>
    <property type="match status" value="1"/>
</dbReference>
<dbReference type="CDD" id="cd06171">
    <property type="entry name" value="Sigma70_r4"/>
    <property type="match status" value="1"/>
</dbReference>
<evidence type="ECO:0000256" key="3">
    <source>
        <dbReference type="ARBA" id="ARBA00023125"/>
    </source>
</evidence>
<dbReference type="InterPro" id="IPR014284">
    <property type="entry name" value="RNA_pol_sigma-70_dom"/>
</dbReference>
<evidence type="ECO:0000256" key="6">
    <source>
        <dbReference type="SAM" id="MobiDB-lite"/>
    </source>
</evidence>
<dbReference type="SUPFAM" id="SSF88659">
    <property type="entry name" value="Sigma3 and sigma4 domains of RNA polymerase sigma factors"/>
    <property type="match status" value="2"/>
</dbReference>
<keyword evidence="3 5" id="KW-0238">DNA-binding</keyword>
<dbReference type="PROSITE" id="PS00715">
    <property type="entry name" value="SIGMA70_1"/>
    <property type="match status" value="1"/>
</dbReference>
<dbReference type="GO" id="GO:0003677">
    <property type="term" value="F:DNA binding"/>
    <property type="evidence" value="ECO:0007669"/>
    <property type="project" value="UniProtKB-KW"/>
</dbReference>
<dbReference type="GO" id="GO:0006352">
    <property type="term" value="P:DNA-templated transcription initiation"/>
    <property type="evidence" value="ECO:0007669"/>
    <property type="project" value="InterPro"/>
</dbReference>
<dbReference type="InterPro" id="IPR050239">
    <property type="entry name" value="Sigma-70_RNA_pol_init_factors"/>
</dbReference>
<dbReference type="SUPFAM" id="SSF88946">
    <property type="entry name" value="Sigma2 domain of RNA polymerase sigma factors"/>
    <property type="match status" value="1"/>
</dbReference>
<sequence length="398" mass="45702">MRVYLGELSKVDVMTAEQEQAQAAKIADCRVRYWKALLCYPPFAGAIADLVEEALVRDEVEDLPKAELDDLRVRSRAYRDRETKGNREIFDQSRETLARRMAGIDRDGKYGELVSVDLQAIEANRRDVVRLSITYPPRGSRPFARYVQRARSAHQALCWAKNEFVQANLRLVVTIARRYDQRLMPLSDLIQEGNIGLMKAVDRFDGKRGYRFSTYATWWIRHSINRALANKGRTVRLPAHVSADIQRIQRATRELETRTGESPSVDELAKETGLSKTRVRKLSKLSLHNPVSLDAPSSDDDSRGLLDRLEDSSAPRLADMVELEDMSEHLREAMSALEPIEADILRRRYGLGVAGEEFEAMTLRELGEMHQLSRERIRQLQQRALNKLRREFARRGLQ</sequence>
<dbReference type="InterPro" id="IPR013325">
    <property type="entry name" value="RNA_pol_sigma_r2"/>
</dbReference>
<dbReference type="InterPro" id="IPR013324">
    <property type="entry name" value="RNA_pol_sigma_r3/r4-like"/>
</dbReference>
<dbReference type="AlphaFoldDB" id="A6FWT2"/>
<dbReference type="EMBL" id="ABCS01000001">
    <property type="protein sequence ID" value="EDM81756.1"/>
    <property type="molecule type" value="Genomic_DNA"/>
</dbReference>
<dbReference type="Proteomes" id="UP000005801">
    <property type="component" value="Unassembled WGS sequence"/>
</dbReference>
<evidence type="ECO:0000313" key="9">
    <source>
        <dbReference type="EMBL" id="EDM81756.1"/>
    </source>
</evidence>
<organism evidence="9 10">
    <name type="scientific">Plesiocystis pacifica SIR-1</name>
    <dbReference type="NCBI Taxonomy" id="391625"/>
    <lineage>
        <taxon>Bacteria</taxon>
        <taxon>Pseudomonadati</taxon>
        <taxon>Myxococcota</taxon>
        <taxon>Polyangia</taxon>
        <taxon>Nannocystales</taxon>
        <taxon>Nannocystaceae</taxon>
        <taxon>Plesiocystis</taxon>
    </lineage>
</organism>
<evidence type="ECO:0000256" key="4">
    <source>
        <dbReference type="ARBA" id="ARBA00023163"/>
    </source>
</evidence>
<comment type="caution">
    <text evidence="9">The sequence shown here is derived from an EMBL/GenBank/DDBJ whole genome shotgun (WGS) entry which is preliminary data.</text>
</comment>
<keyword evidence="10" id="KW-1185">Reference proteome</keyword>
<dbReference type="PRINTS" id="PR00046">
    <property type="entry name" value="SIGMA70FCT"/>
</dbReference>
<dbReference type="STRING" id="391625.PPSIR1_04798"/>
<dbReference type="NCBIfam" id="TIGR02937">
    <property type="entry name" value="sigma70-ECF"/>
    <property type="match status" value="1"/>
</dbReference>
<feature type="domain" description="RNA polymerase sigma-70" evidence="7">
    <location>
        <begin position="188"/>
        <end position="201"/>
    </location>
</feature>
<name>A6FWT2_9BACT</name>
<dbReference type="GO" id="GO:0016987">
    <property type="term" value="F:sigma factor activity"/>
    <property type="evidence" value="ECO:0007669"/>
    <property type="project" value="UniProtKB-KW"/>
</dbReference>
<evidence type="ECO:0000313" key="10">
    <source>
        <dbReference type="Proteomes" id="UP000005801"/>
    </source>
</evidence>
<gene>
    <name evidence="9" type="ORF">PPSIR1_04798</name>
</gene>
<comment type="similarity">
    <text evidence="5">Belongs to the sigma-70 factor family.</text>
</comment>
<dbReference type="PANTHER" id="PTHR30603:SF47">
    <property type="entry name" value="RNA POLYMERASE SIGMA FACTOR SIGD, CHLOROPLASTIC"/>
    <property type="match status" value="1"/>
</dbReference>
<dbReference type="InterPro" id="IPR000943">
    <property type="entry name" value="RNA_pol_sigma70"/>
</dbReference>
<keyword evidence="2 5" id="KW-0731">Sigma factor</keyword>
<dbReference type="InterPro" id="IPR007630">
    <property type="entry name" value="RNA_pol_sigma70_r4"/>
</dbReference>
<proteinExistence type="inferred from homology"/>
<feature type="domain" description="RNA polymerase sigma-70" evidence="8">
    <location>
        <begin position="362"/>
        <end position="388"/>
    </location>
</feature>
<dbReference type="eggNOG" id="COG0568">
    <property type="taxonomic scope" value="Bacteria"/>
</dbReference>
<evidence type="ECO:0000259" key="8">
    <source>
        <dbReference type="PROSITE" id="PS00716"/>
    </source>
</evidence>
<dbReference type="Pfam" id="PF04542">
    <property type="entry name" value="Sigma70_r2"/>
    <property type="match status" value="1"/>
</dbReference>
<dbReference type="Gene3D" id="1.20.120.1810">
    <property type="match status" value="1"/>
</dbReference>
<dbReference type="InterPro" id="IPR036388">
    <property type="entry name" value="WH-like_DNA-bd_sf"/>
</dbReference>